<gene>
    <name evidence="1" type="ORF">ANCCAN_08922</name>
</gene>
<dbReference type="AlphaFoldDB" id="A0A368GQ65"/>
<dbReference type="PANTHER" id="PTHR10492">
    <property type="match status" value="1"/>
</dbReference>
<evidence type="ECO:0000313" key="2">
    <source>
        <dbReference type="Proteomes" id="UP000252519"/>
    </source>
</evidence>
<reference evidence="1 2" key="1">
    <citation type="submission" date="2014-10" db="EMBL/GenBank/DDBJ databases">
        <title>Draft genome of the hookworm Ancylostoma caninum.</title>
        <authorList>
            <person name="Mitreva M."/>
        </authorList>
    </citation>
    <scope>NUCLEOTIDE SEQUENCE [LARGE SCALE GENOMIC DNA]</scope>
    <source>
        <strain evidence="1 2">Baltimore</strain>
    </source>
</reference>
<organism evidence="1 2">
    <name type="scientific">Ancylostoma caninum</name>
    <name type="common">Dog hookworm</name>
    <dbReference type="NCBI Taxonomy" id="29170"/>
    <lineage>
        <taxon>Eukaryota</taxon>
        <taxon>Metazoa</taxon>
        <taxon>Ecdysozoa</taxon>
        <taxon>Nematoda</taxon>
        <taxon>Chromadorea</taxon>
        <taxon>Rhabditida</taxon>
        <taxon>Rhabditina</taxon>
        <taxon>Rhabditomorpha</taxon>
        <taxon>Strongyloidea</taxon>
        <taxon>Ancylostomatidae</taxon>
        <taxon>Ancylostomatinae</taxon>
        <taxon>Ancylostoma</taxon>
    </lineage>
</organism>
<keyword evidence="2" id="KW-1185">Reference proteome</keyword>
<dbReference type="EMBL" id="JOJR01000112">
    <property type="protein sequence ID" value="RCN45057.1"/>
    <property type="molecule type" value="Genomic_DNA"/>
</dbReference>
<dbReference type="Proteomes" id="UP000252519">
    <property type="component" value="Unassembled WGS sequence"/>
</dbReference>
<dbReference type="PANTHER" id="PTHR10492:SF57">
    <property type="entry name" value="ATP-DEPENDENT DNA HELICASE"/>
    <property type="match status" value="1"/>
</dbReference>
<accession>A0A368GQ65</accession>
<name>A0A368GQ65_ANCCA</name>
<evidence type="ECO:0000313" key="1">
    <source>
        <dbReference type="EMBL" id="RCN45057.1"/>
    </source>
</evidence>
<comment type="caution">
    <text evidence="1">The sequence shown here is derived from an EMBL/GenBank/DDBJ whole genome shotgun (WGS) entry which is preliminary data.</text>
</comment>
<protein>
    <submittedName>
        <fullName evidence="1">Uncharacterized protein</fullName>
    </submittedName>
</protein>
<sequence>MLEKVSKDFRETTIVDGDGYPKYKRPDNGRSVEIGGETFDNRHIVPYNRYLSLLLNAHINLEICGYIQAVKYLYKLQVHLPGFQTVAFLEGEEREALQREAEKDTTLTAWFKLNLEYERLQDGGADLQGGVDSRTLYYYQLPEHFTFVKQTRKWKIRARGTRQIGRMFVASPRDPERFSLRLLLLHRKNAHSFEHLRTVNGVVYNTFGDAARALDLLYDDAHYALCLEEAATFQVATELRALFSYMLAFCDIRDPQTLFDRFKASMAENFVHRGYSQLEGETMA</sequence>
<dbReference type="OrthoDB" id="5873345at2759"/>
<proteinExistence type="predicted"/>
<dbReference type="STRING" id="29170.A0A368GQ65"/>